<sequence length="82" mass="9364">MEKITIALLSLLLIGCFADVAQCQRMDDVGGEEMKFNYPSGTCYKSVPISNECLVKHRCWCCWNTFSCYHTKDECQLSCPKK</sequence>
<dbReference type="Proteomes" id="UP000823388">
    <property type="component" value="Chromosome 1K"/>
</dbReference>
<feature type="domain" description="Meg" evidence="4">
    <location>
        <begin position="5"/>
        <end position="79"/>
    </location>
</feature>
<dbReference type="EMBL" id="CM029037">
    <property type="protein sequence ID" value="KAG2656971.1"/>
    <property type="molecule type" value="Genomic_DNA"/>
</dbReference>
<proteinExistence type="inferred from homology"/>
<feature type="chain" id="PRO_5035869403" description="Meg domain-containing protein" evidence="3">
    <location>
        <begin position="24"/>
        <end position="82"/>
    </location>
</feature>
<dbReference type="PROSITE" id="PS51257">
    <property type="entry name" value="PROKAR_LIPOPROTEIN"/>
    <property type="match status" value="1"/>
</dbReference>
<evidence type="ECO:0000259" key="4">
    <source>
        <dbReference type="Pfam" id="PF24153"/>
    </source>
</evidence>
<evidence type="ECO:0000313" key="6">
    <source>
        <dbReference type="Proteomes" id="UP000823388"/>
    </source>
</evidence>
<evidence type="ECO:0000256" key="1">
    <source>
        <dbReference type="ARBA" id="ARBA00010149"/>
    </source>
</evidence>
<dbReference type="AlphaFoldDB" id="A0A8T0X5M7"/>
<evidence type="ECO:0000313" key="5">
    <source>
        <dbReference type="EMBL" id="KAG2656971.1"/>
    </source>
</evidence>
<accession>A0A8T0X5M7</accession>
<name>A0A8T0X5M7_PANVG</name>
<dbReference type="InterPro" id="IPR056205">
    <property type="entry name" value="Meg"/>
</dbReference>
<keyword evidence="6" id="KW-1185">Reference proteome</keyword>
<evidence type="ECO:0000256" key="3">
    <source>
        <dbReference type="SAM" id="SignalP"/>
    </source>
</evidence>
<reference evidence="5" key="1">
    <citation type="submission" date="2020-05" db="EMBL/GenBank/DDBJ databases">
        <title>WGS assembly of Panicum virgatum.</title>
        <authorList>
            <person name="Lovell J.T."/>
            <person name="Jenkins J."/>
            <person name="Shu S."/>
            <person name="Juenger T.E."/>
            <person name="Schmutz J."/>
        </authorList>
    </citation>
    <scope>NUCLEOTIDE SEQUENCE</scope>
    <source>
        <strain evidence="5">AP13</strain>
    </source>
</reference>
<feature type="signal peptide" evidence="3">
    <location>
        <begin position="1"/>
        <end position="23"/>
    </location>
</feature>
<organism evidence="5 6">
    <name type="scientific">Panicum virgatum</name>
    <name type="common">Blackwell switchgrass</name>
    <dbReference type="NCBI Taxonomy" id="38727"/>
    <lineage>
        <taxon>Eukaryota</taxon>
        <taxon>Viridiplantae</taxon>
        <taxon>Streptophyta</taxon>
        <taxon>Embryophyta</taxon>
        <taxon>Tracheophyta</taxon>
        <taxon>Spermatophyta</taxon>
        <taxon>Magnoliopsida</taxon>
        <taxon>Liliopsida</taxon>
        <taxon>Poales</taxon>
        <taxon>Poaceae</taxon>
        <taxon>PACMAD clade</taxon>
        <taxon>Panicoideae</taxon>
        <taxon>Panicodae</taxon>
        <taxon>Paniceae</taxon>
        <taxon>Panicinae</taxon>
        <taxon>Panicum</taxon>
        <taxon>Panicum sect. Hiantes</taxon>
    </lineage>
</organism>
<keyword evidence="2" id="KW-1015">Disulfide bond</keyword>
<keyword evidence="3" id="KW-0732">Signal</keyword>
<evidence type="ECO:0000256" key="2">
    <source>
        <dbReference type="ARBA" id="ARBA00023157"/>
    </source>
</evidence>
<protein>
    <recommendedName>
        <fullName evidence="4">Meg domain-containing protein</fullName>
    </recommendedName>
</protein>
<gene>
    <name evidence="5" type="ORF">PVAP13_1KG132500</name>
</gene>
<comment type="similarity">
    <text evidence="1">Belongs to the MEG family.</text>
</comment>
<comment type="caution">
    <text evidence="5">The sequence shown here is derived from an EMBL/GenBank/DDBJ whole genome shotgun (WGS) entry which is preliminary data.</text>
</comment>
<dbReference type="Pfam" id="PF24153">
    <property type="entry name" value="Meg"/>
    <property type="match status" value="1"/>
</dbReference>